<feature type="compositionally biased region" description="Basic and acidic residues" evidence="2">
    <location>
        <begin position="138"/>
        <end position="147"/>
    </location>
</feature>
<feature type="region of interest" description="Disordered" evidence="2">
    <location>
        <begin position="110"/>
        <end position="160"/>
    </location>
</feature>
<feature type="transmembrane region" description="Helical" evidence="3">
    <location>
        <begin position="989"/>
        <end position="1014"/>
    </location>
</feature>
<dbReference type="OrthoDB" id="341259at2759"/>
<evidence type="ECO:0000313" key="5">
    <source>
        <dbReference type="Proteomes" id="UP000235371"/>
    </source>
</evidence>
<accession>A0A2J6SGQ8</accession>
<dbReference type="InterPro" id="IPR036770">
    <property type="entry name" value="Ankyrin_rpt-contain_sf"/>
</dbReference>
<keyword evidence="3" id="KW-0472">Membrane</keyword>
<dbReference type="SUPFAM" id="SSF48403">
    <property type="entry name" value="Ankyrin repeat"/>
    <property type="match status" value="1"/>
</dbReference>
<dbReference type="InterPro" id="IPR002523">
    <property type="entry name" value="MgTranspt_CorA/ZnTranspt_ZntB"/>
</dbReference>
<feature type="transmembrane region" description="Helical" evidence="3">
    <location>
        <begin position="1026"/>
        <end position="1047"/>
    </location>
</feature>
<dbReference type="InterPro" id="IPR050829">
    <property type="entry name" value="CorA_MIT"/>
</dbReference>
<dbReference type="InterPro" id="IPR002110">
    <property type="entry name" value="Ankyrin_rpt"/>
</dbReference>
<keyword evidence="1" id="KW-0040">ANK repeat</keyword>
<feature type="region of interest" description="Disordered" evidence="2">
    <location>
        <begin position="1"/>
        <end position="79"/>
    </location>
</feature>
<feature type="compositionally biased region" description="Basic residues" evidence="2">
    <location>
        <begin position="120"/>
        <end position="137"/>
    </location>
</feature>
<name>A0A2J6SGQ8_9HELO</name>
<dbReference type="GO" id="GO:0046873">
    <property type="term" value="F:metal ion transmembrane transporter activity"/>
    <property type="evidence" value="ECO:0007669"/>
    <property type="project" value="InterPro"/>
</dbReference>
<dbReference type="PANTHER" id="PTHR47685">
    <property type="entry name" value="MAGNESIUM TRANSPORT PROTEIN CORA"/>
    <property type="match status" value="1"/>
</dbReference>
<feature type="region of interest" description="Disordered" evidence="2">
    <location>
        <begin position="829"/>
        <end position="848"/>
    </location>
</feature>
<keyword evidence="3" id="KW-1133">Transmembrane helix</keyword>
<keyword evidence="3" id="KW-0812">Transmembrane</keyword>
<organism evidence="4 5">
    <name type="scientific">Hyaloscypha bicolor E</name>
    <dbReference type="NCBI Taxonomy" id="1095630"/>
    <lineage>
        <taxon>Eukaryota</taxon>
        <taxon>Fungi</taxon>
        <taxon>Dikarya</taxon>
        <taxon>Ascomycota</taxon>
        <taxon>Pezizomycotina</taxon>
        <taxon>Leotiomycetes</taxon>
        <taxon>Helotiales</taxon>
        <taxon>Hyaloscyphaceae</taxon>
        <taxon>Hyaloscypha</taxon>
        <taxon>Hyaloscypha bicolor</taxon>
    </lineage>
</organism>
<reference evidence="4 5" key="1">
    <citation type="submission" date="2016-04" db="EMBL/GenBank/DDBJ databases">
        <title>A degradative enzymes factory behind the ericoid mycorrhizal symbiosis.</title>
        <authorList>
            <consortium name="DOE Joint Genome Institute"/>
            <person name="Martino E."/>
            <person name="Morin E."/>
            <person name="Grelet G."/>
            <person name="Kuo A."/>
            <person name="Kohler A."/>
            <person name="Daghino S."/>
            <person name="Barry K."/>
            <person name="Choi C."/>
            <person name="Cichocki N."/>
            <person name="Clum A."/>
            <person name="Copeland A."/>
            <person name="Hainaut M."/>
            <person name="Haridas S."/>
            <person name="Labutti K."/>
            <person name="Lindquist E."/>
            <person name="Lipzen A."/>
            <person name="Khouja H.-R."/>
            <person name="Murat C."/>
            <person name="Ohm R."/>
            <person name="Olson A."/>
            <person name="Spatafora J."/>
            <person name="Veneault-Fourrey C."/>
            <person name="Henrissat B."/>
            <person name="Grigoriev I."/>
            <person name="Martin F."/>
            <person name="Perotto S."/>
        </authorList>
    </citation>
    <scope>NUCLEOTIDE SEQUENCE [LARGE SCALE GENOMIC DNA]</scope>
    <source>
        <strain evidence="4 5">E</strain>
    </source>
</reference>
<dbReference type="Proteomes" id="UP000235371">
    <property type="component" value="Unassembled WGS sequence"/>
</dbReference>
<feature type="region of interest" description="Disordered" evidence="2">
    <location>
        <begin position="893"/>
        <end position="923"/>
    </location>
</feature>
<keyword evidence="5" id="KW-1185">Reference proteome</keyword>
<dbReference type="Gene3D" id="1.20.58.340">
    <property type="entry name" value="Magnesium transport protein CorA, transmembrane region"/>
    <property type="match status" value="1"/>
</dbReference>
<evidence type="ECO:0000256" key="2">
    <source>
        <dbReference type="SAM" id="MobiDB-lite"/>
    </source>
</evidence>
<dbReference type="AlphaFoldDB" id="A0A2J6SGQ8"/>
<dbReference type="Pfam" id="PF12796">
    <property type="entry name" value="Ank_2"/>
    <property type="match status" value="1"/>
</dbReference>
<sequence>MSQPFTRSYADMARSLEGRPSAENTTGTLAFSVNRKNSGTSNEGAHRGSIGFEEPIRDHSADLARPRNASPQPSFRRPSIAQVLGRRISRSSQASGSTPDPSSSFNLAAVQEHEDGIPRTSRKKRRSRPKNRRRRSSKTRDHGDFHAYHAQAHPVKTPNAPDETALQVAIKDGDVNRVEQLLSDDPTIDDTSSNPLHTATLEGSEEIVNLLLESGNFDVDARDSRDRTAVYCAASRGHDSIVRILLNNEAKPLSPDEERIAKLELGRWHLYDREAQINHHENTTSQRVQTFAGAEMTSEPEENTGEDIKPTQSSSPVPSRDALKDVDHLFRLIVGSAETIKEKVEETNDERRAAQQRGEWVPGPLQNLLANLPLPNPQKEIGTQQKHVRFPGFGFEIPVVEFDFRPNGGHRIVSPSPSLDELLYGSQGVASIAKGSGAASLATCRWYHIPANHLGWAEDLIRRIYERRSPDEQRKRDLILSREPFKIVHQDHTHPVSLEPRPQSRALRAFCRNMTLDRDGTQRLSSALALHIPFVHWETEENRAEMNYVMETVRLGRKNDLDNLDSPEQSHRSIPDLKAIQENPNWSKNEKMLCAYLYNQPPVHPRRTLDQFYYHMLEDTKERDQDQVITRYYHNVWKRNHQAPVDEEEYDFAMPAAEEHDYSFHLDNIRDDGPAFEHRDASLESHDTGDCLSPMAIQSGLSRLPSNTPSSENKEPRFVMMVDQLWLWILDDNTIITSFPQNWSRDDEKAISEEDSRDVLNSIHKYLTFVNRPPLESVYDLAQLIVYKCLETFCKRRTPYGVMQILDVYESAIASVTDRETKVFNKFAAESKKKRSTHQDPEAPNDSQALYSIDEEIELLKEVKDIQDELHILLVLLETQRTVLEQAAQAMAKPSEFQDFTPKSPRSHAGTTGSSKPGQEAPYSSSFHFGKLHQMVDDQEKRRKTLQVQAEHANKALTHLLDLKQKQANVSEARSARWTAESTKQQGNIMVLFTLVTIIFAPLSLIATIFSLRIVEFPSDLHLKFVFEYMFGISIAIIFPMVLLVIYTTRLSITKVIVRLEKRIVNWKWFHKIRWERQKKDMKKRWEENDGDYASSSGVAEEKEQAKKRVPFWRRQVVKETVIVDAEKGVNGKSGG</sequence>
<dbReference type="PROSITE" id="PS50088">
    <property type="entry name" value="ANK_REPEAT"/>
    <property type="match status" value="1"/>
</dbReference>
<feature type="region of interest" description="Disordered" evidence="2">
    <location>
        <begin position="295"/>
        <end position="321"/>
    </location>
</feature>
<dbReference type="SMART" id="SM00248">
    <property type="entry name" value="ANK"/>
    <property type="match status" value="3"/>
</dbReference>
<dbReference type="EMBL" id="KZ613919">
    <property type="protein sequence ID" value="PMD49962.1"/>
    <property type="molecule type" value="Genomic_DNA"/>
</dbReference>
<dbReference type="Pfam" id="PF01544">
    <property type="entry name" value="CorA"/>
    <property type="match status" value="1"/>
</dbReference>
<dbReference type="RefSeq" id="XP_024726866.1">
    <property type="nucleotide sequence ID" value="XM_024871624.1"/>
</dbReference>
<dbReference type="STRING" id="1095630.A0A2J6SGQ8"/>
<feature type="compositionally biased region" description="Basic and acidic residues" evidence="2">
    <location>
        <begin position="54"/>
        <end position="65"/>
    </location>
</feature>
<gene>
    <name evidence="4" type="ORF">K444DRAFT_286854</name>
</gene>
<evidence type="ECO:0000256" key="1">
    <source>
        <dbReference type="PROSITE-ProRule" id="PRU00023"/>
    </source>
</evidence>
<dbReference type="GeneID" id="36579706"/>
<feature type="compositionally biased region" description="Polar residues" evidence="2">
    <location>
        <begin position="909"/>
        <end position="923"/>
    </location>
</feature>
<protein>
    <submittedName>
        <fullName evidence="4">Uncharacterized protein</fullName>
    </submittedName>
</protein>
<dbReference type="PANTHER" id="PTHR47685:SF1">
    <property type="entry name" value="MAGNESIUM TRANSPORT PROTEIN CORA"/>
    <property type="match status" value="1"/>
</dbReference>
<evidence type="ECO:0000256" key="3">
    <source>
        <dbReference type="SAM" id="Phobius"/>
    </source>
</evidence>
<dbReference type="Gene3D" id="1.25.40.20">
    <property type="entry name" value="Ankyrin repeat-containing domain"/>
    <property type="match status" value="1"/>
</dbReference>
<proteinExistence type="predicted"/>
<feature type="repeat" description="ANK" evidence="1">
    <location>
        <begin position="191"/>
        <end position="215"/>
    </location>
</feature>
<dbReference type="PROSITE" id="PS50297">
    <property type="entry name" value="ANK_REP_REGION"/>
    <property type="match status" value="1"/>
</dbReference>
<evidence type="ECO:0000313" key="4">
    <source>
        <dbReference type="EMBL" id="PMD49962.1"/>
    </source>
</evidence>
<feature type="compositionally biased region" description="Polar residues" evidence="2">
    <location>
        <begin position="22"/>
        <end position="43"/>
    </location>
</feature>
<dbReference type="InParanoid" id="A0A2J6SGQ8"/>
<dbReference type="GO" id="GO:0016020">
    <property type="term" value="C:membrane"/>
    <property type="evidence" value="ECO:0007669"/>
    <property type="project" value="InterPro"/>
</dbReference>